<gene>
    <name evidence="3" type="ORF">SAMN04489724_3541</name>
</gene>
<proteinExistence type="predicted"/>
<dbReference type="EMBL" id="FPBF01000005">
    <property type="protein sequence ID" value="SFU04051.1"/>
    <property type="molecule type" value="Genomic_DNA"/>
</dbReference>
<dbReference type="PROSITE" id="PS51375">
    <property type="entry name" value="PPR"/>
    <property type="match status" value="1"/>
</dbReference>
<organism evidence="3 4">
    <name type="scientific">Algoriphagus locisalis</name>
    <dbReference type="NCBI Taxonomy" id="305507"/>
    <lineage>
        <taxon>Bacteria</taxon>
        <taxon>Pseudomonadati</taxon>
        <taxon>Bacteroidota</taxon>
        <taxon>Cytophagia</taxon>
        <taxon>Cytophagales</taxon>
        <taxon>Cyclobacteriaceae</taxon>
        <taxon>Algoriphagus</taxon>
    </lineage>
</organism>
<dbReference type="Gene3D" id="1.25.40.10">
    <property type="entry name" value="Tetratricopeptide repeat domain"/>
    <property type="match status" value="1"/>
</dbReference>
<dbReference type="PANTHER" id="PTHR43689:SF8">
    <property type="entry name" value="ALPHA_BETA-HYDROLASES SUPERFAMILY PROTEIN"/>
    <property type="match status" value="1"/>
</dbReference>
<dbReference type="InterPro" id="IPR029058">
    <property type="entry name" value="AB_hydrolase_fold"/>
</dbReference>
<dbReference type="SUPFAM" id="SSF53474">
    <property type="entry name" value="alpha/beta-Hydrolases"/>
    <property type="match status" value="1"/>
</dbReference>
<dbReference type="PANTHER" id="PTHR43689">
    <property type="entry name" value="HYDROLASE"/>
    <property type="match status" value="1"/>
</dbReference>
<keyword evidence="4" id="KW-1185">Reference proteome</keyword>
<evidence type="ECO:0000256" key="1">
    <source>
        <dbReference type="PROSITE-ProRule" id="PRU00339"/>
    </source>
</evidence>
<evidence type="ECO:0000313" key="4">
    <source>
        <dbReference type="Proteomes" id="UP000199673"/>
    </source>
</evidence>
<feature type="signal peptide" evidence="2">
    <location>
        <begin position="1"/>
        <end position="21"/>
    </location>
</feature>
<dbReference type="Gene3D" id="3.40.50.1820">
    <property type="entry name" value="alpha/beta hydrolase"/>
    <property type="match status" value="1"/>
</dbReference>
<dbReference type="InterPro" id="IPR011990">
    <property type="entry name" value="TPR-like_helical_dom_sf"/>
</dbReference>
<evidence type="ECO:0008006" key="5">
    <source>
        <dbReference type="Google" id="ProtNLM"/>
    </source>
</evidence>
<dbReference type="AlphaFoldDB" id="A0A1I7CXB4"/>
<name>A0A1I7CXB4_9BACT</name>
<keyword evidence="2" id="KW-0732">Signal</keyword>
<dbReference type="SUPFAM" id="SSF48452">
    <property type="entry name" value="TPR-like"/>
    <property type="match status" value="1"/>
</dbReference>
<feature type="chain" id="PRO_5011636617" description="Pimeloyl-ACP methyl ester carboxylesterase" evidence="2">
    <location>
        <begin position="22"/>
        <end position="423"/>
    </location>
</feature>
<dbReference type="InterPro" id="IPR019734">
    <property type="entry name" value="TPR_rpt"/>
</dbReference>
<protein>
    <recommendedName>
        <fullName evidence="5">Pimeloyl-ACP methyl ester carboxylesterase</fullName>
    </recommendedName>
</protein>
<feature type="repeat" description="TPR" evidence="1">
    <location>
        <begin position="366"/>
        <end position="399"/>
    </location>
</feature>
<reference evidence="4" key="1">
    <citation type="submission" date="2016-10" db="EMBL/GenBank/DDBJ databases">
        <authorList>
            <person name="Varghese N."/>
            <person name="Submissions S."/>
        </authorList>
    </citation>
    <scope>NUCLEOTIDE SEQUENCE [LARGE SCALE GENOMIC DNA]</scope>
    <source>
        <strain evidence="4">DSM 23445</strain>
    </source>
</reference>
<feature type="repeat" description="TPR" evidence="1">
    <location>
        <begin position="332"/>
        <end position="365"/>
    </location>
</feature>
<keyword evidence="1" id="KW-0802">TPR repeat</keyword>
<dbReference type="InterPro" id="IPR002885">
    <property type="entry name" value="PPR_rpt"/>
</dbReference>
<evidence type="ECO:0000313" key="3">
    <source>
        <dbReference type="EMBL" id="SFU04051.1"/>
    </source>
</evidence>
<dbReference type="OrthoDB" id="59888at2"/>
<dbReference type="Proteomes" id="UP000199673">
    <property type="component" value="Unassembled WGS sequence"/>
</dbReference>
<dbReference type="STRING" id="305507.SAMN04489724_3541"/>
<accession>A0A1I7CXB4</accession>
<sequence>MKKLFLLGFLPAFFFATHVNAQSKTEIISVDGKQMRAKTSGLAERKAYQPIVILEAGTGQSLESWNAAFDQIAEFSPVLSYDRVGLGKSSNSDQKPSIESQVKALEGLLKEMKIHPPYILAGNNWGNLLIRQFAENHPTEVEGMIYIDPVIDTENATQLSKYLSEKGLDGEKIGAEYMGFLAKTMTNSSVGNNLESQLFFGILQEDELIWSSQSVPEMPSLVILGRGTYVFPMMNELSMNSQEFHKLLVASKLDFFDEYALIRPEYSVLLSSGTMNRLPAAEPTQIAQSVRQVLYADPNKKIISAAQRLSPEEFETFISDIGTYIPASLLTEEDFNMLGYSLMRFDKYKHALALFQYNLENHPDSPNVYDSMGEGLMALGRVEEAVPLFKKAVEMGAKPQHRDFELFKKNLLHGEEMLAGMDK</sequence>
<dbReference type="RefSeq" id="WP_091695908.1">
    <property type="nucleotide sequence ID" value="NZ_FPBF01000005.1"/>
</dbReference>
<dbReference type="PROSITE" id="PS50005">
    <property type="entry name" value="TPR"/>
    <property type="match status" value="2"/>
</dbReference>
<evidence type="ECO:0000256" key="2">
    <source>
        <dbReference type="SAM" id="SignalP"/>
    </source>
</evidence>